<evidence type="ECO:0000313" key="3">
    <source>
        <dbReference type="Proteomes" id="UP000229641"/>
    </source>
</evidence>
<sequence length="332" mass="37769">MKESPLFNPVLYKGGHITVLDETALPFKETRIKVKNLKTALSLLKEMKTRAFGQVLLFYYTLLLEARKNKINSPEKFSRLSTAITDKFSKARPTFAFGQLNNDLAKMLKAADNSKFIDLLEKSVFTYINLVQGARRYRVKLIAKILPHSARLLTHCNISGELVLLANEAEKMGKSVEFFATETRPYFQGSRLTAWELYQAGLNVYLICDIQAADILKRCRIDMVLVGSDRSTQNGDIANKIGTYQLAVLAKYFHIPFYAFMQPPGDTKNISDIKIEYRPKEEMLKFDGIRIAPKTQEALYPAFDIVPAELISGLVFFDGIYTPQELALKWQK</sequence>
<dbReference type="SUPFAM" id="SSF100950">
    <property type="entry name" value="NagB/RpiA/CoA transferase-like"/>
    <property type="match status" value="1"/>
</dbReference>
<dbReference type="InterPro" id="IPR000649">
    <property type="entry name" value="IF-2B-related"/>
</dbReference>
<dbReference type="PANTHER" id="PTHR43475:SF1">
    <property type="entry name" value="METHYLTHIORIBOSE-1-PHOSPHATE ISOMERASE"/>
    <property type="match status" value="1"/>
</dbReference>
<evidence type="ECO:0000313" key="2">
    <source>
        <dbReference type="EMBL" id="PIQ89203.1"/>
    </source>
</evidence>
<comment type="caution">
    <text evidence="2">The sequence shown here is derived from an EMBL/GenBank/DDBJ whole genome shotgun (WGS) entry which is preliminary data.</text>
</comment>
<dbReference type="InterPro" id="IPR037171">
    <property type="entry name" value="NagB/RpiA_transferase-like"/>
</dbReference>
<dbReference type="InterPro" id="IPR027363">
    <property type="entry name" value="M1Pi_N"/>
</dbReference>
<dbReference type="InterPro" id="IPR042529">
    <property type="entry name" value="IF_2B-like_C"/>
</dbReference>
<accession>A0A2H0LXQ5</accession>
<evidence type="ECO:0008006" key="4">
    <source>
        <dbReference type="Google" id="ProtNLM"/>
    </source>
</evidence>
<protein>
    <recommendedName>
        <fullName evidence="4">S-methyl-5-thioribose-1-phosphate isomerase</fullName>
    </recommendedName>
</protein>
<organism evidence="2 3">
    <name type="scientific">Candidatus Ghiorseimicrobium undicola</name>
    <dbReference type="NCBI Taxonomy" id="1974746"/>
    <lineage>
        <taxon>Bacteria</taxon>
        <taxon>Pseudomonadati</taxon>
        <taxon>Candidatus Omnitrophota</taxon>
        <taxon>Candidatus Ghiorseimicrobium</taxon>
    </lineage>
</organism>
<dbReference type="GO" id="GO:0019509">
    <property type="term" value="P:L-methionine salvage from methylthioadenosine"/>
    <property type="evidence" value="ECO:0007669"/>
    <property type="project" value="TreeGrafter"/>
</dbReference>
<evidence type="ECO:0000256" key="1">
    <source>
        <dbReference type="RuleBase" id="RU003814"/>
    </source>
</evidence>
<dbReference type="Gene3D" id="1.20.120.420">
    <property type="entry name" value="translation initiation factor eif-2b, domain 1"/>
    <property type="match status" value="1"/>
</dbReference>
<comment type="similarity">
    <text evidence="1">Belongs to the eIF-2B alpha/beta/delta subunits family.</text>
</comment>
<name>A0A2H0LXQ5_9BACT</name>
<dbReference type="GO" id="GO:0046523">
    <property type="term" value="F:S-methyl-5-thioribose-1-phosphate isomerase activity"/>
    <property type="evidence" value="ECO:0007669"/>
    <property type="project" value="TreeGrafter"/>
</dbReference>
<proteinExistence type="inferred from homology"/>
<dbReference type="Proteomes" id="UP000229641">
    <property type="component" value="Unassembled WGS sequence"/>
</dbReference>
<gene>
    <name evidence="2" type="ORF">COV72_04170</name>
</gene>
<dbReference type="EMBL" id="PCWA01000064">
    <property type="protein sequence ID" value="PIQ89203.1"/>
    <property type="molecule type" value="Genomic_DNA"/>
</dbReference>
<dbReference type="Pfam" id="PF01008">
    <property type="entry name" value="IF-2B"/>
    <property type="match status" value="1"/>
</dbReference>
<dbReference type="PANTHER" id="PTHR43475">
    <property type="entry name" value="METHYLTHIORIBOSE-1-PHOSPHATE ISOMERASE"/>
    <property type="match status" value="1"/>
</dbReference>
<dbReference type="AlphaFoldDB" id="A0A2H0LXQ5"/>
<dbReference type="Gene3D" id="3.40.50.10470">
    <property type="entry name" value="Translation initiation factor eif-2b, domain 2"/>
    <property type="match status" value="1"/>
</dbReference>
<reference evidence="2 3" key="1">
    <citation type="submission" date="2017-09" db="EMBL/GenBank/DDBJ databases">
        <title>Depth-based differentiation of microbial function through sediment-hosted aquifers and enrichment of novel symbionts in the deep terrestrial subsurface.</title>
        <authorList>
            <person name="Probst A.J."/>
            <person name="Ladd B."/>
            <person name="Jarett J.K."/>
            <person name="Geller-Mcgrath D.E."/>
            <person name="Sieber C.M."/>
            <person name="Emerson J.B."/>
            <person name="Anantharaman K."/>
            <person name="Thomas B.C."/>
            <person name="Malmstrom R."/>
            <person name="Stieglmeier M."/>
            <person name="Klingl A."/>
            <person name="Woyke T."/>
            <person name="Ryan C.M."/>
            <person name="Banfield J.F."/>
        </authorList>
    </citation>
    <scope>NUCLEOTIDE SEQUENCE [LARGE SCALE GENOMIC DNA]</scope>
    <source>
        <strain evidence="2">CG11_big_fil_rev_8_21_14_0_20_42_13</strain>
    </source>
</reference>